<evidence type="ECO:0000313" key="2">
    <source>
        <dbReference type="Proteomes" id="UP000188268"/>
    </source>
</evidence>
<gene>
    <name evidence="1" type="ORF">CCACVL1_02711</name>
</gene>
<keyword evidence="2" id="KW-1185">Reference proteome</keyword>
<proteinExistence type="predicted"/>
<dbReference type="Gramene" id="OMP02734">
    <property type="protein sequence ID" value="OMP02734"/>
    <property type="gene ID" value="CCACVL1_02711"/>
</dbReference>
<dbReference type="EMBL" id="AWWV01006172">
    <property type="protein sequence ID" value="OMP02734.1"/>
    <property type="molecule type" value="Genomic_DNA"/>
</dbReference>
<dbReference type="AlphaFoldDB" id="A0A1R3K6Q1"/>
<accession>A0A1R3K6Q1</accession>
<organism evidence="1 2">
    <name type="scientific">Corchorus capsularis</name>
    <name type="common">Jute</name>
    <dbReference type="NCBI Taxonomy" id="210143"/>
    <lineage>
        <taxon>Eukaryota</taxon>
        <taxon>Viridiplantae</taxon>
        <taxon>Streptophyta</taxon>
        <taxon>Embryophyta</taxon>
        <taxon>Tracheophyta</taxon>
        <taxon>Spermatophyta</taxon>
        <taxon>Magnoliopsida</taxon>
        <taxon>eudicotyledons</taxon>
        <taxon>Gunneridae</taxon>
        <taxon>Pentapetalae</taxon>
        <taxon>rosids</taxon>
        <taxon>malvids</taxon>
        <taxon>Malvales</taxon>
        <taxon>Malvaceae</taxon>
        <taxon>Grewioideae</taxon>
        <taxon>Apeibeae</taxon>
        <taxon>Corchorus</taxon>
    </lineage>
</organism>
<comment type="caution">
    <text evidence="1">The sequence shown here is derived from an EMBL/GenBank/DDBJ whole genome shotgun (WGS) entry which is preliminary data.</text>
</comment>
<sequence>GNLSIRQDLTLDLLYLLEKKFHRIRLLGEKHVIQDNSIWVATGSTFPYARRALKESTIIFD</sequence>
<reference evidence="1 2" key="1">
    <citation type="submission" date="2013-09" db="EMBL/GenBank/DDBJ databases">
        <title>Corchorus capsularis genome sequencing.</title>
        <authorList>
            <person name="Alam M."/>
            <person name="Haque M.S."/>
            <person name="Islam M.S."/>
            <person name="Emdad E.M."/>
            <person name="Islam M.M."/>
            <person name="Ahmed B."/>
            <person name="Halim A."/>
            <person name="Hossen Q.M.M."/>
            <person name="Hossain M.Z."/>
            <person name="Ahmed R."/>
            <person name="Khan M.M."/>
            <person name="Islam R."/>
            <person name="Rashid M.M."/>
            <person name="Khan S.A."/>
            <person name="Rahman M.S."/>
            <person name="Alam M."/>
        </authorList>
    </citation>
    <scope>NUCLEOTIDE SEQUENCE [LARGE SCALE GENOMIC DNA]</scope>
    <source>
        <strain evidence="2">cv. CVL-1</strain>
        <tissue evidence="1">Whole seedling</tissue>
    </source>
</reference>
<protein>
    <submittedName>
        <fullName evidence="1">Uncharacterized protein</fullName>
    </submittedName>
</protein>
<dbReference type="Proteomes" id="UP000188268">
    <property type="component" value="Unassembled WGS sequence"/>
</dbReference>
<feature type="non-terminal residue" evidence="1">
    <location>
        <position position="1"/>
    </location>
</feature>
<name>A0A1R3K6Q1_COCAP</name>
<evidence type="ECO:0000313" key="1">
    <source>
        <dbReference type="EMBL" id="OMP02734.1"/>
    </source>
</evidence>